<dbReference type="AlphaFoldDB" id="A0A401RAY5"/>
<proteinExistence type="predicted"/>
<evidence type="ECO:0000313" key="3">
    <source>
        <dbReference type="EMBL" id="GCB94796.1"/>
    </source>
</evidence>
<sequence length="295" mass="30984">MSHARTHCGYRTGGLWRAAGISFGLLVVGSGLALFAMVEFDERCMQGLTRGPGRFLRTRDQAFPPATVCEFDQGEVASFGGRAVPGTLLWAALAVMVGCLLVALLAECLDPRPGSRLVVPMSRGQKVARTGTAFFVTGSVFVLCYALAAWRLFTGPSSACSAGAGWSSHPPRTLEYSFLPPQASCQYGSGLVRPMNPEWMASLATELVVPAALAGVGFVLAWRRWRAERRAACGSSNGAGGHLDVRSVAEDGAGQDHVDHGAAEDAQQRVAAPQVQSDGDGQGREGGHGLGPGQR</sequence>
<evidence type="ECO:0000256" key="2">
    <source>
        <dbReference type="SAM" id="Phobius"/>
    </source>
</evidence>
<feature type="compositionally biased region" description="Basic and acidic residues" evidence="1">
    <location>
        <begin position="250"/>
        <end position="267"/>
    </location>
</feature>
<feature type="transmembrane region" description="Helical" evidence="2">
    <location>
        <begin position="127"/>
        <end position="148"/>
    </location>
</feature>
<evidence type="ECO:0000256" key="1">
    <source>
        <dbReference type="SAM" id="MobiDB-lite"/>
    </source>
</evidence>
<name>A0A401RAY5_STRNR</name>
<accession>A0A401RAY5</accession>
<keyword evidence="2" id="KW-0812">Transmembrane</keyword>
<feature type="transmembrane region" description="Helical" evidence="2">
    <location>
        <begin position="199"/>
        <end position="222"/>
    </location>
</feature>
<comment type="caution">
    <text evidence="3">The sequence shown here is derived from an EMBL/GenBank/DDBJ whole genome shotgun (WGS) entry which is preliminary data.</text>
</comment>
<organism evidence="3 4">
    <name type="scientific">Streptomyces noursei</name>
    <name type="common">Streptomyces albulus</name>
    <dbReference type="NCBI Taxonomy" id="1971"/>
    <lineage>
        <taxon>Bacteria</taxon>
        <taxon>Bacillati</taxon>
        <taxon>Actinomycetota</taxon>
        <taxon>Actinomycetes</taxon>
        <taxon>Kitasatosporales</taxon>
        <taxon>Streptomycetaceae</taxon>
        <taxon>Streptomyces</taxon>
    </lineage>
</organism>
<evidence type="ECO:0000313" key="4">
    <source>
        <dbReference type="Proteomes" id="UP000288351"/>
    </source>
</evidence>
<keyword evidence="2" id="KW-1133">Transmembrane helix</keyword>
<keyword evidence="2" id="KW-0472">Membrane</keyword>
<protein>
    <submittedName>
        <fullName evidence="3">Uncharacterized protein</fullName>
    </submittedName>
</protein>
<gene>
    <name evidence="3" type="ORF">SALB_07597</name>
</gene>
<feature type="transmembrane region" description="Helical" evidence="2">
    <location>
        <begin position="88"/>
        <end position="106"/>
    </location>
</feature>
<feature type="region of interest" description="Disordered" evidence="1">
    <location>
        <begin position="250"/>
        <end position="295"/>
    </location>
</feature>
<dbReference type="Proteomes" id="UP000288351">
    <property type="component" value="Unassembled WGS sequence"/>
</dbReference>
<dbReference type="EMBL" id="BHXC01000007">
    <property type="protein sequence ID" value="GCB94796.1"/>
    <property type="molecule type" value="Genomic_DNA"/>
</dbReference>
<feature type="transmembrane region" description="Helical" evidence="2">
    <location>
        <begin position="15"/>
        <end position="38"/>
    </location>
</feature>
<reference evidence="3 4" key="1">
    <citation type="journal article" date="2019" name="Microbiol. Resour. Announc.">
        <title>Draft Genome Sequence of the Most Traditional epsilon-Poly-l-Lysine Producer, Streptomyces albulus NBRC14147.</title>
        <authorList>
            <person name="Yamanaka K."/>
            <person name="Hamano Y."/>
        </authorList>
    </citation>
    <scope>NUCLEOTIDE SEQUENCE [LARGE SCALE GENOMIC DNA]</scope>
    <source>
        <strain evidence="3 4">NBRC 14147</strain>
    </source>
</reference>